<dbReference type="Proteomes" id="UP000821837">
    <property type="component" value="Chromosome 3"/>
</dbReference>
<accession>A0A9D4Q305</accession>
<gene>
    <name evidence="1" type="ORF">HPB52_021235</name>
</gene>
<dbReference type="AlphaFoldDB" id="A0A9D4Q305"/>
<proteinExistence type="predicted"/>
<reference evidence="1" key="1">
    <citation type="journal article" date="2020" name="Cell">
        <title>Large-Scale Comparative Analyses of Tick Genomes Elucidate Their Genetic Diversity and Vector Capacities.</title>
        <authorList>
            <consortium name="Tick Genome and Microbiome Consortium (TIGMIC)"/>
            <person name="Jia N."/>
            <person name="Wang J."/>
            <person name="Shi W."/>
            <person name="Du L."/>
            <person name="Sun Y."/>
            <person name="Zhan W."/>
            <person name="Jiang J.F."/>
            <person name="Wang Q."/>
            <person name="Zhang B."/>
            <person name="Ji P."/>
            <person name="Bell-Sakyi L."/>
            <person name="Cui X.M."/>
            <person name="Yuan T.T."/>
            <person name="Jiang B.G."/>
            <person name="Yang W.F."/>
            <person name="Lam T.T."/>
            <person name="Chang Q.C."/>
            <person name="Ding S.J."/>
            <person name="Wang X.J."/>
            <person name="Zhu J.G."/>
            <person name="Ruan X.D."/>
            <person name="Zhao L."/>
            <person name="Wei J.T."/>
            <person name="Ye R.Z."/>
            <person name="Que T.C."/>
            <person name="Du C.H."/>
            <person name="Zhou Y.H."/>
            <person name="Cheng J.X."/>
            <person name="Dai P.F."/>
            <person name="Guo W.B."/>
            <person name="Han X.H."/>
            <person name="Huang E.J."/>
            <person name="Li L.F."/>
            <person name="Wei W."/>
            <person name="Gao Y.C."/>
            <person name="Liu J.Z."/>
            <person name="Shao H.Z."/>
            <person name="Wang X."/>
            <person name="Wang C.C."/>
            <person name="Yang T.C."/>
            <person name="Huo Q.B."/>
            <person name="Li W."/>
            <person name="Chen H.Y."/>
            <person name="Chen S.E."/>
            <person name="Zhou L.G."/>
            <person name="Ni X.B."/>
            <person name="Tian J.H."/>
            <person name="Sheng Y."/>
            <person name="Liu T."/>
            <person name="Pan Y.S."/>
            <person name="Xia L.Y."/>
            <person name="Li J."/>
            <person name="Zhao F."/>
            <person name="Cao W.C."/>
        </authorList>
    </citation>
    <scope>NUCLEOTIDE SEQUENCE</scope>
    <source>
        <strain evidence="1">Rsan-2018</strain>
    </source>
</reference>
<name>A0A9D4Q305_RHISA</name>
<comment type="caution">
    <text evidence="1">The sequence shown here is derived from an EMBL/GenBank/DDBJ whole genome shotgun (WGS) entry which is preliminary data.</text>
</comment>
<evidence type="ECO:0000313" key="2">
    <source>
        <dbReference type="Proteomes" id="UP000821837"/>
    </source>
</evidence>
<organism evidence="1 2">
    <name type="scientific">Rhipicephalus sanguineus</name>
    <name type="common">Brown dog tick</name>
    <name type="synonym">Ixodes sanguineus</name>
    <dbReference type="NCBI Taxonomy" id="34632"/>
    <lineage>
        <taxon>Eukaryota</taxon>
        <taxon>Metazoa</taxon>
        <taxon>Ecdysozoa</taxon>
        <taxon>Arthropoda</taxon>
        <taxon>Chelicerata</taxon>
        <taxon>Arachnida</taxon>
        <taxon>Acari</taxon>
        <taxon>Parasitiformes</taxon>
        <taxon>Ixodida</taxon>
        <taxon>Ixodoidea</taxon>
        <taxon>Ixodidae</taxon>
        <taxon>Rhipicephalinae</taxon>
        <taxon>Rhipicephalus</taxon>
        <taxon>Rhipicephalus</taxon>
    </lineage>
</organism>
<sequence length="138" mass="15541">MEPTEIPDDFVWFMLQQMNDLTFQHEHIASELQHALRATPVVLVSSDRQPAFVLPPATQMLATVTSPIATPLPRCGGFWDVQTPEEFLSKVDNFGLINGVPAEDRVRHIVAAALDSSVKLWYRFTRPFDMQDAFVIAS</sequence>
<reference evidence="1" key="2">
    <citation type="submission" date="2021-09" db="EMBL/GenBank/DDBJ databases">
        <authorList>
            <person name="Jia N."/>
            <person name="Wang J."/>
            <person name="Shi W."/>
            <person name="Du L."/>
            <person name="Sun Y."/>
            <person name="Zhan W."/>
            <person name="Jiang J."/>
            <person name="Wang Q."/>
            <person name="Zhang B."/>
            <person name="Ji P."/>
            <person name="Sakyi L.B."/>
            <person name="Cui X."/>
            <person name="Yuan T."/>
            <person name="Jiang B."/>
            <person name="Yang W."/>
            <person name="Lam T.T.-Y."/>
            <person name="Chang Q."/>
            <person name="Ding S."/>
            <person name="Wang X."/>
            <person name="Zhu J."/>
            <person name="Ruan X."/>
            <person name="Zhao L."/>
            <person name="Wei J."/>
            <person name="Que T."/>
            <person name="Du C."/>
            <person name="Cheng J."/>
            <person name="Dai P."/>
            <person name="Han X."/>
            <person name="Huang E."/>
            <person name="Gao Y."/>
            <person name="Liu J."/>
            <person name="Shao H."/>
            <person name="Ye R."/>
            <person name="Li L."/>
            <person name="Wei W."/>
            <person name="Wang X."/>
            <person name="Wang C."/>
            <person name="Huo Q."/>
            <person name="Li W."/>
            <person name="Guo W."/>
            <person name="Chen H."/>
            <person name="Chen S."/>
            <person name="Zhou L."/>
            <person name="Zhou L."/>
            <person name="Ni X."/>
            <person name="Tian J."/>
            <person name="Zhou Y."/>
            <person name="Sheng Y."/>
            <person name="Liu T."/>
            <person name="Pan Y."/>
            <person name="Xia L."/>
            <person name="Li J."/>
            <person name="Zhao F."/>
            <person name="Cao W."/>
        </authorList>
    </citation>
    <scope>NUCLEOTIDE SEQUENCE</scope>
    <source>
        <strain evidence="1">Rsan-2018</strain>
        <tissue evidence="1">Larvae</tissue>
    </source>
</reference>
<keyword evidence="2" id="KW-1185">Reference proteome</keyword>
<dbReference type="EMBL" id="JABSTV010001249">
    <property type="protein sequence ID" value="KAH7963468.1"/>
    <property type="molecule type" value="Genomic_DNA"/>
</dbReference>
<protein>
    <submittedName>
        <fullName evidence="1">Uncharacterized protein</fullName>
    </submittedName>
</protein>
<evidence type="ECO:0000313" key="1">
    <source>
        <dbReference type="EMBL" id="KAH7963468.1"/>
    </source>
</evidence>